<evidence type="ECO:0000313" key="3">
    <source>
        <dbReference type="EMBL" id="RLN03605.1"/>
    </source>
</evidence>
<comment type="caution">
    <text evidence="3">The sequence shown here is derived from an EMBL/GenBank/DDBJ whole genome shotgun (WGS) entry which is preliminary data.</text>
</comment>
<name>A0A3L6RIN2_PANMI</name>
<dbReference type="Proteomes" id="UP000275267">
    <property type="component" value="Unassembled WGS sequence"/>
</dbReference>
<feature type="compositionally biased region" description="Low complexity" evidence="2">
    <location>
        <begin position="385"/>
        <end position="394"/>
    </location>
</feature>
<feature type="region of interest" description="Disordered" evidence="2">
    <location>
        <begin position="302"/>
        <end position="326"/>
    </location>
</feature>
<evidence type="ECO:0000256" key="2">
    <source>
        <dbReference type="SAM" id="MobiDB-lite"/>
    </source>
</evidence>
<feature type="coiled-coil region" evidence="1">
    <location>
        <begin position="214"/>
        <end position="241"/>
    </location>
</feature>
<organism evidence="3 4">
    <name type="scientific">Panicum miliaceum</name>
    <name type="common">Proso millet</name>
    <name type="synonym">Broomcorn millet</name>
    <dbReference type="NCBI Taxonomy" id="4540"/>
    <lineage>
        <taxon>Eukaryota</taxon>
        <taxon>Viridiplantae</taxon>
        <taxon>Streptophyta</taxon>
        <taxon>Embryophyta</taxon>
        <taxon>Tracheophyta</taxon>
        <taxon>Spermatophyta</taxon>
        <taxon>Magnoliopsida</taxon>
        <taxon>Liliopsida</taxon>
        <taxon>Poales</taxon>
        <taxon>Poaceae</taxon>
        <taxon>PACMAD clade</taxon>
        <taxon>Panicoideae</taxon>
        <taxon>Panicodae</taxon>
        <taxon>Paniceae</taxon>
        <taxon>Panicinae</taxon>
        <taxon>Panicum</taxon>
        <taxon>Panicum sect. Panicum</taxon>
    </lineage>
</organism>
<reference evidence="4" key="1">
    <citation type="journal article" date="2019" name="Nat. Commun.">
        <title>The genome of broomcorn millet.</title>
        <authorList>
            <person name="Zou C."/>
            <person name="Miki D."/>
            <person name="Li D."/>
            <person name="Tang Q."/>
            <person name="Xiao L."/>
            <person name="Rajput S."/>
            <person name="Deng P."/>
            <person name="Jia W."/>
            <person name="Huang R."/>
            <person name="Zhang M."/>
            <person name="Sun Y."/>
            <person name="Hu J."/>
            <person name="Fu X."/>
            <person name="Schnable P.S."/>
            <person name="Li F."/>
            <person name="Zhang H."/>
            <person name="Feng B."/>
            <person name="Zhu X."/>
            <person name="Liu R."/>
            <person name="Schnable J.C."/>
            <person name="Zhu J.-K."/>
            <person name="Zhang H."/>
        </authorList>
    </citation>
    <scope>NUCLEOTIDE SEQUENCE [LARGE SCALE GENOMIC DNA]</scope>
</reference>
<keyword evidence="1" id="KW-0175">Coiled coil</keyword>
<dbReference type="PANTHER" id="PTHR35696">
    <property type="entry name" value="ELECTRON CARRIER/IRON ION-BINDING PROTEIN"/>
    <property type="match status" value="1"/>
</dbReference>
<dbReference type="OrthoDB" id="1915989at2759"/>
<feature type="compositionally biased region" description="Polar residues" evidence="2">
    <location>
        <begin position="145"/>
        <end position="172"/>
    </location>
</feature>
<gene>
    <name evidence="3" type="ORF">C2845_PM13G02040</name>
</gene>
<evidence type="ECO:0000313" key="4">
    <source>
        <dbReference type="Proteomes" id="UP000275267"/>
    </source>
</evidence>
<accession>A0A3L6RIN2</accession>
<proteinExistence type="predicted"/>
<dbReference type="EMBL" id="PQIB02000008">
    <property type="protein sequence ID" value="RLN03605.1"/>
    <property type="molecule type" value="Genomic_DNA"/>
</dbReference>
<feature type="compositionally biased region" description="Basic and acidic residues" evidence="2">
    <location>
        <begin position="308"/>
        <end position="322"/>
    </location>
</feature>
<dbReference type="PANTHER" id="PTHR35696:SF1">
    <property type="entry name" value="ELECTRON CARRIER_IRON ION-BINDING PROTEIN"/>
    <property type="match status" value="1"/>
</dbReference>
<feature type="region of interest" description="Disordered" evidence="2">
    <location>
        <begin position="141"/>
        <end position="172"/>
    </location>
</feature>
<dbReference type="STRING" id="4540.A0A3L6RIN2"/>
<evidence type="ECO:0000256" key="1">
    <source>
        <dbReference type="SAM" id="Coils"/>
    </source>
</evidence>
<feature type="compositionally biased region" description="Low complexity" evidence="2">
    <location>
        <begin position="7"/>
        <end position="26"/>
    </location>
</feature>
<feature type="region of interest" description="Disordered" evidence="2">
    <location>
        <begin position="367"/>
        <end position="419"/>
    </location>
</feature>
<protein>
    <submittedName>
        <fullName evidence="3">Uncharacterized protein</fullName>
    </submittedName>
</protein>
<keyword evidence="4" id="KW-1185">Reference proteome</keyword>
<feature type="region of interest" description="Disordered" evidence="2">
    <location>
        <begin position="1"/>
        <end position="60"/>
    </location>
</feature>
<sequence length="601" mass="66387">MPDVKPPADAAAAAGAKAAAGDAPSPAAAPAPAPAPAAANGNGTPQKPPPVPAAAFDMPKPNLRGLNKPKCIQCGNVARSRCPFQCCKACCYKAQNPCHIHATADLPVISAGHSLVDAMPLNVHEHHLTNRQPQIPCCPEPPVLKQTNTLPDKPSPTTAPLTEQPSTNLPATGSASRLACLQKLPHHFLNSLRTKKLAKKDVASINKWRFMKLKEHMQGDIDAENEAYERYTQNVGLLEETFCPMEDAADESEAEATSSEEERMDLLVSEAKVRLKSDNENADSFKERVATILDEKLKKLQESQSAYEDDKPSDQDQDDHTAPVKFSAKQKMERAAKFNELLGGRRRRRRRTPTWLCSRTDAFAQHKMGSFPAEGSEPEPRRRAASCSRRPAASTMAPRSSRACQPDARRNPRPLSPRPIWTARARSNRYRGPGMDGISNTVHPRSVFQPPSAPWTLPGRLAHRTPWLAGAPPRPRKRFSTCSFLVAPLPASSDRPRRPWPVPRIPETWTLSEARRRAGGAFSTRLAPLSRLHQVVPRKAAREIHISIFSYVSVSPKGLDHPNKPVAHKFRLRFPLFASTRNVPKISQRFPRAGINRYTWI</sequence>
<dbReference type="AlphaFoldDB" id="A0A3L6RIN2"/>